<dbReference type="GO" id="GO:0005886">
    <property type="term" value="C:plasma membrane"/>
    <property type="evidence" value="ECO:0007669"/>
    <property type="project" value="UniProtKB-SubCell"/>
</dbReference>
<dbReference type="Proteomes" id="UP000424527">
    <property type="component" value="Unassembled WGS sequence"/>
</dbReference>
<keyword evidence="3 14" id="KW-0812">Transmembrane</keyword>
<feature type="region of interest" description="Disordered" evidence="13">
    <location>
        <begin position="306"/>
        <end position="366"/>
    </location>
</feature>
<keyword evidence="8 14" id="KW-0472">Membrane</keyword>
<evidence type="ECO:0000256" key="1">
    <source>
        <dbReference type="ARBA" id="ARBA00004251"/>
    </source>
</evidence>
<evidence type="ECO:0008006" key="18">
    <source>
        <dbReference type="Google" id="ProtNLM"/>
    </source>
</evidence>
<evidence type="ECO:0000256" key="4">
    <source>
        <dbReference type="ARBA" id="ARBA00022729"/>
    </source>
</evidence>
<dbReference type="EMBL" id="REGW02000008">
    <property type="protein sequence ID" value="KAE8292801.1"/>
    <property type="molecule type" value="Genomic_DNA"/>
</dbReference>
<sequence length="366" mass="40299">MNVRHTLICFFFLSGNTGLINTEIITMKEGENFRHECKFFFSGSCQAFDKEGNNKAEPGRCSIEFTPEPISSVLYVSITNLIKSDSGKYRCVLKRDYFLESTEEFELRVEDAENTGRNTEGITIITGNEGGNIGHECTFTFSGSRKALYKENSSLIETEEDKAERGRYSIELSPEPTYLYASITNLMEPDSGLYKCILDPLHSTDTFEIRVGILLYVCLILVIVVLVSSTAVLIYCRTRASKAKGPPEETEYASVTEAGPVYEEIREEDGWNRSPPVEISTVYTYAKFDKPNAAEGSDDYSFVTAAQKETEDNSSKPTYSVVDSSNGAPASLNSAPPGDADDVVTPGPGVAANLDGHHDEHPSTPL</sequence>
<gene>
    <name evidence="16" type="ORF">D5F01_LYC07894</name>
</gene>
<dbReference type="GO" id="GO:0030593">
    <property type="term" value="P:neutrophil chemotaxis"/>
    <property type="evidence" value="ECO:0007669"/>
    <property type="project" value="TreeGrafter"/>
</dbReference>
<keyword evidence="5" id="KW-0391">Immunity</keyword>
<feature type="signal peptide" evidence="15">
    <location>
        <begin position="1"/>
        <end position="22"/>
    </location>
</feature>
<dbReference type="SUPFAM" id="SSF48726">
    <property type="entry name" value="Immunoglobulin"/>
    <property type="match status" value="2"/>
</dbReference>
<evidence type="ECO:0000256" key="5">
    <source>
        <dbReference type="ARBA" id="ARBA00022859"/>
    </source>
</evidence>
<keyword evidence="6 14" id="KW-1133">Transmembrane helix</keyword>
<keyword evidence="12" id="KW-0393">Immunoglobulin domain</keyword>
<evidence type="ECO:0000256" key="3">
    <source>
        <dbReference type="ARBA" id="ARBA00022692"/>
    </source>
</evidence>
<accession>A0A6G0IND9</accession>
<name>A0A6G0IND9_LARCR</name>
<dbReference type="PANTHER" id="PTHR19357">
    <property type="entry name" value="TRIGGERING RECEPTOR EXPRESSED ON MYELOID CELLS 1"/>
    <property type="match status" value="1"/>
</dbReference>
<evidence type="ECO:0000313" key="16">
    <source>
        <dbReference type="EMBL" id="KAE8292801.1"/>
    </source>
</evidence>
<feature type="transmembrane region" description="Helical" evidence="14">
    <location>
        <begin position="213"/>
        <end position="236"/>
    </location>
</feature>
<organism evidence="16 17">
    <name type="scientific">Larimichthys crocea</name>
    <name type="common">Large yellow croaker</name>
    <name type="synonym">Pseudosciaena crocea</name>
    <dbReference type="NCBI Taxonomy" id="215358"/>
    <lineage>
        <taxon>Eukaryota</taxon>
        <taxon>Metazoa</taxon>
        <taxon>Chordata</taxon>
        <taxon>Craniata</taxon>
        <taxon>Vertebrata</taxon>
        <taxon>Euteleostomi</taxon>
        <taxon>Actinopterygii</taxon>
        <taxon>Neopterygii</taxon>
        <taxon>Teleostei</taxon>
        <taxon>Neoteleostei</taxon>
        <taxon>Acanthomorphata</taxon>
        <taxon>Eupercaria</taxon>
        <taxon>Sciaenidae</taxon>
        <taxon>Larimichthys</taxon>
    </lineage>
</organism>
<comment type="subcellular location">
    <subcellularLocation>
        <location evidence="1">Cell membrane</location>
        <topology evidence="1">Single-pass type I membrane protein</topology>
    </subcellularLocation>
</comment>
<dbReference type="GO" id="GO:0002250">
    <property type="term" value="P:adaptive immune response"/>
    <property type="evidence" value="ECO:0007669"/>
    <property type="project" value="UniProtKB-KW"/>
</dbReference>
<protein>
    <recommendedName>
        <fullName evidence="18">Immunoglobulin subtype domain-containing protein</fullName>
    </recommendedName>
</protein>
<proteinExistence type="predicted"/>
<evidence type="ECO:0000256" key="12">
    <source>
        <dbReference type="ARBA" id="ARBA00023319"/>
    </source>
</evidence>
<dbReference type="AlphaFoldDB" id="A0A6G0IND9"/>
<evidence type="ECO:0000256" key="9">
    <source>
        <dbReference type="ARBA" id="ARBA00023157"/>
    </source>
</evidence>
<feature type="chain" id="PRO_5026280271" description="Immunoglobulin subtype domain-containing protein" evidence="15">
    <location>
        <begin position="23"/>
        <end position="366"/>
    </location>
</feature>
<keyword evidence="4 15" id="KW-0732">Signal</keyword>
<dbReference type="InterPro" id="IPR013783">
    <property type="entry name" value="Ig-like_fold"/>
</dbReference>
<keyword evidence="7" id="KW-1064">Adaptive immunity</keyword>
<evidence type="ECO:0000256" key="6">
    <source>
        <dbReference type="ARBA" id="ARBA00022989"/>
    </source>
</evidence>
<comment type="caution">
    <text evidence="16">The sequence shown here is derived from an EMBL/GenBank/DDBJ whole genome shotgun (WGS) entry which is preliminary data.</text>
</comment>
<reference evidence="16 17" key="1">
    <citation type="submission" date="2019-07" db="EMBL/GenBank/DDBJ databases">
        <title>Chromosome genome assembly for large yellow croaker.</title>
        <authorList>
            <person name="Xiao S."/>
        </authorList>
    </citation>
    <scope>NUCLEOTIDE SEQUENCE [LARGE SCALE GENOMIC DNA]</scope>
    <source>
        <strain evidence="16">JMULYC20181020</strain>
        <tissue evidence="16">Muscle</tissue>
    </source>
</reference>
<evidence type="ECO:0000256" key="7">
    <source>
        <dbReference type="ARBA" id="ARBA00023130"/>
    </source>
</evidence>
<evidence type="ECO:0000313" key="17">
    <source>
        <dbReference type="Proteomes" id="UP000424527"/>
    </source>
</evidence>
<feature type="compositionally biased region" description="Basic and acidic residues" evidence="13">
    <location>
        <begin position="355"/>
        <end position="366"/>
    </location>
</feature>
<evidence type="ECO:0000256" key="8">
    <source>
        <dbReference type="ARBA" id="ARBA00023136"/>
    </source>
</evidence>
<keyword evidence="9" id="KW-1015">Disulfide bond</keyword>
<evidence type="ECO:0000256" key="2">
    <source>
        <dbReference type="ARBA" id="ARBA00022475"/>
    </source>
</evidence>
<dbReference type="PANTHER" id="PTHR19357:SF0">
    <property type="entry name" value="TRIGGERING RECEPTOR EXPRESSED ON MYELOID CELLS 1"/>
    <property type="match status" value="1"/>
</dbReference>
<evidence type="ECO:0000256" key="10">
    <source>
        <dbReference type="ARBA" id="ARBA00023170"/>
    </source>
</evidence>
<keyword evidence="10" id="KW-0675">Receptor</keyword>
<evidence type="ECO:0000256" key="14">
    <source>
        <dbReference type="SAM" id="Phobius"/>
    </source>
</evidence>
<evidence type="ECO:0000256" key="15">
    <source>
        <dbReference type="SAM" id="SignalP"/>
    </source>
</evidence>
<evidence type="ECO:0000256" key="13">
    <source>
        <dbReference type="SAM" id="MobiDB-lite"/>
    </source>
</evidence>
<keyword evidence="11" id="KW-0325">Glycoprotein</keyword>
<dbReference type="GO" id="GO:0070945">
    <property type="term" value="P:neutrophil-mediated killing of gram-negative bacterium"/>
    <property type="evidence" value="ECO:0007669"/>
    <property type="project" value="TreeGrafter"/>
</dbReference>
<dbReference type="Gene3D" id="2.60.40.10">
    <property type="entry name" value="Immunoglobulins"/>
    <property type="match status" value="2"/>
</dbReference>
<keyword evidence="2" id="KW-1003">Cell membrane</keyword>
<keyword evidence="17" id="KW-1185">Reference proteome</keyword>
<evidence type="ECO:0000256" key="11">
    <source>
        <dbReference type="ARBA" id="ARBA00023180"/>
    </source>
</evidence>
<feature type="compositionally biased region" description="Polar residues" evidence="13">
    <location>
        <begin position="315"/>
        <end position="334"/>
    </location>
</feature>
<dbReference type="InterPro" id="IPR036179">
    <property type="entry name" value="Ig-like_dom_sf"/>
</dbReference>